<sequence length="634" mass="69232">MMATIRRLFVASLQLSTAVATTQWRDNGGGVFKLGDISYFTNKTSSSASLKLAGNWSNHNGHVTVLQTNSSTITADDIQGILHRYLEEDDVFDIGFAELVLFKTIPGAVVHSSALDHLATAGSTRAVVVEQHCTISSHKDIRGARYNGTFDLPPGPYYSTSKDGSTIRDSAIPVPSKIYSWSDPRPFAGFRVAVKDIYDMKGLVTTGGSRAWGLINPAANATAPAIQRIVDLGGVLVGKFKLAQFASGADPWMWQDEHPPFNPRGDGWLSCSASSSGGGCAVAAYDWLDFAIGSDTDESMRLPAAVSGTYAQRPSQGIISLEGVLPGGAAMDTAGVFARDPQKWVQFSKHWYTPALHQSTNITGLVPLEIPDTNAFPKTILYPIDYLPLNNTAAQPILDDFISKVSSLFGMHVKRFNFTATVAAANVSDPLISNLTYLNRDMLDVLSTVTQYEAVGRPLLSRWAELFDGRFPPIDSARRQFWHTYNHTRYSPSAYNTALRQRRAAVDWYSTHLQYPTAGSCSESLLIYDIGPGGLPSYREEALNNNDNATFLDLTQEGAKMPGSSICPIFGCVDFVVPIGQVGYWSEVTFKEEMVPVTVDLVVRRGCDFVLYNLVERLAEEGMLKGIRAGRKAF</sequence>
<feature type="domain" description="Scytalone dehydratase-like protein Arp1 N-terminal" evidence="3">
    <location>
        <begin position="63"/>
        <end position="167"/>
    </location>
</feature>
<evidence type="ECO:0000259" key="3">
    <source>
        <dbReference type="Pfam" id="PF26053"/>
    </source>
</evidence>
<dbReference type="PANTHER" id="PTHR46310:SF7">
    <property type="entry name" value="AMIDASE 1"/>
    <property type="match status" value="1"/>
</dbReference>
<feature type="signal peptide" evidence="1">
    <location>
        <begin position="1"/>
        <end position="20"/>
    </location>
</feature>
<reference evidence="4 5" key="1">
    <citation type="journal article" date="2023" name="G3 (Bethesda)">
        <title>A chromosome-level genome assembly of Zasmidium syzygii isolated from banana leaves.</title>
        <authorList>
            <person name="van Westerhoven A.C."/>
            <person name="Mehrabi R."/>
            <person name="Talebi R."/>
            <person name="Steentjes M.B.F."/>
            <person name="Corcolon B."/>
            <person name="Chong P.A."/>
            <person name="Kema G.H.J."/>
            <person name="Seidl M.F."/>
        </authorList>
    </citation>
    <scope>NUCLEOTIDE SEQUENCE [LARGE SCALE GENOMIC DNA]</scope>
    <source>
        <strain evidence="4 5">P124</strain>
    </source>
</reference>
<name>A0ABR0F3N1_ZASCE</name>
<organism evidence="4 5">
    <name type="scientific">Zasmidium cellare</name>
    <name type="common">Wine cellar mold</name>
    <name type="synonym">Racodium cellare</name>
    <dbReference type="NCBI Taxonomy" id="395010"/>
    <lineage>
        <taxon>Eukaryota</taxon>
        <taxon>Fungi</taxon>
        <taxon>Dikarya</taxon>
        <taxon>Ascomycota</taxon>
        <taxon>Pezizomycotina</taxon>
        <taxon>Dothideomycetes</taxon>
        <taxon>Dothideomycetidae</taxon>
        <taxon>Mycosphaerellales</taxon>
        <taxon>Mycosphaerellaceae</taxon>
        <taxon>Zasmidium</taxon>
    </lineage>
</organism>
<gene>
    <name evidence="4" type="ORF">PRZ48_001686</name>
</gene>
<dbReference type="InterPro" id="IPR036928">
    <property type="entry name" value="AS_sf"/>
</dbReference>
<dbReference type="InterPro" id="IPR058329">
    <property type="entry name" value="Arp1_N"/>
</dbReference>
<dbReference type="Pfam" id="PF01425">
    <property type="entry name" value="Amidase"/>
    <property type="match status" value="1"/>
</dbReference>
<dbReference type="Pfam" id="PF26053">
    <property type="entry name" value="DUF8016"/>
    <property type="match status" value="1"/>
</dbReference>
<dbReference type="Proteomes" id="UP001305779">
    <property type="component" value="Unassembled WGS sequence"/>
</dbReference>
<accession>A0ABR0F3N1</accession>
<protein>
    <recommendedName>
        <fullName evidence="6">Amidase domain-containing protein</fullName>
    </recommendedName>
</protein>
<feature type="chain" id="PRO_5045869110" description="Amidase domain-containing protein" evidence="1">
    <location>
        <begin position="21"/>
        <end position="634"/>
    </location>
</feature>
<proteinExistence type="predicted"/>
<evidence type="ECO:0000259" key="2">
    <source>
        <dbReference type="Pfam" id="PF01425"/>
    </source>
</evidence>
<dbReference type="PANTHER" id="PTHR46310">
    <property type="entry name" value="AMIDASE 1"/>
    <property type="match status" value="1"/>
</dbReference>
<evidence type="ECO:0000256" key="1">
    <source>
        <dbReference type="SAM" id="SignalP"/>
    </source>
</evidence>
<evidence type="ECO:0008006" key="6">
    <source>
        <dbReference type="Google" id="ProtNLM"/>
    </source>
</evidence>
<keyword evidence="5" id="KW-1185">Reference proteome</keyword>
<comment type="caution">
    <text evidence="4">The sequence shown here is derived from an EMBL/GenBank/DDBJ whole genome shotgun (WGS) entry which is preliminary data.</text>
</comment>
<keyword evidence="1" id="KW-0732">Signal</keyword>
<dbReference type="Gene3D" id="3.90.1300.10">
    <property type="entry name" value="Amidase signature (AS) domain"/>
    <property type="match status" value="1"/>
</dbReference>
<dbReference type="InterPro" id="IPR023631">
    <property type="entry name" value="Amidase_dom"/>
</dbReference>
<evidence type="ECO:0000313" key="5">
    <source>
        <dbReference type="Proteomes" id="UP001305779"/>
    </source>
</evidence>
<evidence type="ECO:0000313" key="4">
    <source>
        <dbReference type="EMBL" id="KAK4507951.1"/>
    </source>
</evidence>
<feature type="domain" description="Amidase" evidence="2">
    <location>
        <begin position="185"/>
        <end position="349"/>
    </location>
</feature>
<dbReference type="SUPFAM" id="SSF75304">
    <property type="entry name" value="Amidase signature (AS) enzymes"/>
    <property type="match status" value="1"/>
</dbReference>
<dbReference type="EMBL" id="JAXOVC010000001">
    <property type="protein sequence ID" value="KAK4507951.1"/>
    <property type="molecule type" value="Genomic_DNA"/>
</dbReference>